<evidence type="ECO:0000313" key="2">
    <source>
        <dbReference type="Ensembl" id="ENSOABP00000039227.2"/>
    </source>
</evidence>
<dbReference type="Ensembl" id="ENSOABT00000040306.2">
    <property type="protein sequence ID" value="ENSOABP00000039227.2"/>
    <property type="gene ID" value="ENSOABG00000017900.2"/>
</dbReference>
<dbReference type="PANTHER" id="PTHR46013">
    <property type="entry name" value="VASCULAR CELL ADHESION MOLECULE 1"/>
    <property type="match status" value="1"/>
</dbReference>
<dbReference type="SUPFAM" id="SSF48726">
    <property type="entry name" value="Immunoglobulin"/>
    <property type="match status" value="2"/>
</dbReference>
<name>A0A668ULC6_OREAU</name>
<dbReference type="InterPro" id="IPR013783">
    <property type="entry name" value="Ig-like_fold"/>
</dbReference>
<dbReference type="PANTHER" id="PTHR46013:SF4">
    <property type="entry name" value="B-CELL RECEPTOR CD22-RELATED"/>
    <property type="match status" value="1"/>
</dbReference>
<dbReference type="SMART" id="SM00408">
    <property type="entry name" value="IGc2"/>
    <property type="match status" value="1"/>
</dbReference>
<evidence type="ECO:0000259" key="1">
    <source>
        <dbReference type="PROSITE" id="PS50835"/>
    </source>
</evidence>
<dbReference type="Proteomes" id="UP000472276">
    <property type="component" value="Unassembled WGS sequence"/>
</dbReference>
<dbReference type="AlphaFoldDB" id="A0A668ULC6"/>
<dbReference type="InterPro" id="IPR036179">
    <property type="entry name" value="Ig-like_dom_sf"/>
</dbReference>
<feature type="domain" description="Ig-like" evidence="1">
    <location>
        <begin position="197"/>
        <end position="275"/>
    </location>
</feature>
<dbReference type="OMA" id="THIYAVK"/>
<dbReference type="InterPro" id="IPR007110">
    <property type="entry name" value="Ig-like_dom"/>
</dbReference>
<dbReference type="InterPro" id="IPR003599">
    <property type="entry name" value="Ig_sub"/>
</dbReference>
<dbReference type="InterPro" id="IPR003598">
    <property type="entry name" value="Ig_sub2"/>
</dbReference>
<dbReference type="Pfam" id="PF13895">
    <property type="entry name" value="Ig_2"/>
    <property type="match status" value="2"/>
</dbReference>
<dbReference type="PROSITE" id="PS50835">
    <property type="entry name" value="IG_LIKE"/>
    <property type="match status" value="2"/>
</dbReference>
<accession>A0A668ULC6</accession>
<keyword evidence="3" id="KW-1185">Reference proteome</keyword>
<evidence type="ECO:0000313" key="3">
    <source>
        <dbReference type="Proteomes" id="UP000472276"/>
    </source>
</evidence>
<reference evidence="2" key="2">
    <citation type="submission" date="2025-09" db="UniProtKB">
        <authorList>
            <consortium name="Ensembl"/>
        </authorList>
    </citation>
    <scope>IDENTIFICATION</scope>
</reference>
<proteinExistence type="predicted"/>
<sequence length="370" mass="41192">SQTEYGVTYTVTHIYAVKGSTVDIQCTYTYPPRKNNQSTEVQKRLWYTKWNKNVPVDLITDPNYRDRVKYCFHGNNCTLRITDLRESDSAKYMFRFETNQPGGRFSGLNGVILYAPKLLSVSVSPSAEIVEGSSVTLTCSSDANPAAKYTWYKENGHATLSEEQTLPTIVTENINAYINYCINKMLMFLPPDAPKLPSVSVSPSAEIVEGSSVTLTCSSDANPEAKYTWYKEGEDSPKTSGHNFTISNIGAEHSGSYYCVAHNNRGTHNSTLQLTVVAGNGFHLAKHHLNLAKTKKGYVDLMTIVTVSAIYSYYIEWRSDTMVLPSLSSKELSQPGNRAGNREQVKTIISLLCYTTTLTSSIEKNQLTEK</sequence>
<protein>
    <recommendedName>
        <fullName evidence="1">Ig-like domain-containing protein</fullName>
    </recommendedName>
</protein>
<feature type="domain" description="Ig-like" evidence="1">
    <location>
        <begin position="116"/>
        <end position="155"/>
    </location>
</feature>
<dbReference type="SMART" id="SM00409">
    <property type="entry name" value="IG"/>
    <property type="match status" value="2"/>
</dbReference>
<organism evidence="2 3">
    <name type="scientific">Oreochromis aureus</name>
    <name type="common">Israeli tilapia</name>
    <name type="synonym">Chromis aureus</name>
    <dbReference type="NCBI Taxonomy" id="47969"/>
    <lineage>
        <taxon>Eukaryota</taxon>
        <taxon>Metazoa</taxon>
        <taxon>Chordata</taxon>
        <taxon>Craniata</taxon>
        <taxon>Vertebrata</taxon>
        <taxon>Euteleostomi</taxon>
        <taxon>Actinopterygii</taxon>
        <taxon>Neopterygii</taxon>
        <taxon>Teleostei</taxon>
        <taxon>Neoteleostei</taxon>
        <taxon>Acanthomorphata</taxon>
        <taxon>Ovalentaria</taxon>
        <taxon>Cichlomorphae</taxon>
        <taxon>Cichliformes</taxon>
        <taxon>Cichlidae</taxon>
        <taxon>African cichlids</taxon>
        <taxon>Pseudocrenilabrinae</taxon>
        <taxon>Oreochromini</taxon>
        <taxon>Oreochromis</taxon>
    </lineage>
</organism>
<dbReference type="Gene3D" id="2.60.40.10">
    <property type="entry name" value="Immunoglobulins"/>
    <property type="match status" value="3"/>
</dbReference>
<reference evidence="2" key="1">
    <citation type="submission" date="2025-08" db="UniProtKB">
        <authorList>
            <consortium name="Ensembl"/>
        </authorList>
    </citation>
    <scope>IDENTIFICATION</scope>
</reference>